<accession>A0ABX0YYU1</accession>
<dbReference type="PANTHER" id="PTHR38011">
    <property type="entry name" value="DIHYDROFOLATE REDUCTASE FAMILY PROTEIN (AFU_ORTHOLOGUE AFUA_8G06820)"/>
    <property type="match status" value="1"/>
</dbReference>
<comment type="caution">
    <text evidence="2">The sequence shown here is derived from an EMBL/GenBank/DDBJ whole genome shotgun (WGS) entry which is preliminary data.</text>
</comment>
<dbReference type="EMBL" id="JAATEO010000001">
    <property type="protein sequence ID" value="NJP30685.1"/>
    <property type="molecule type" value="Genomic_DNA"/>
</dbReference>
<dbReference type="PANTHER" id="PTHR38011:SF2">
    <property type="entry name" value="BIFUNCTIONAL DEAMINASE-REDUCTASE DOMAIN PROTEIN"/>
    <property type="match status" value="1"/>
</dbReference>
<dbReference type="InterPro" id="IPR002734">
    <property type="entry name" value="RibDG_C"/>
</dbReference>
<protein>
    <submittedName>
        <fullName evidence="2">Dihydrofolate reductase</fullName>
    </submittedName>
</protein>
<keyword evidence="3" id="KW-1185">Reference proteome</keyword>
<evidence type="ECO:0000313" key="3">
    <source>
        <dbReference type="Proteomes" id="UP000783871"/>
    </source>
</evidence>
<name>A0ABX0YYU1_9ACTN</name>
<dbReference type="Gene3D" id="3.40.430.10">
    <property type="entry name" value="Dihydrofolate Reductase, subunit A"/>
    <property type="match status" value="1"/>
</dbReference>
<feature type="domain" description="Bacterial bifunctional deaminase-reductase C-terminal" evidence="1">
    <location>
        <begin position="3"/>
        <end position="186"/>
    </location>
</feature>
<reference evidence="2 3" key="1">
    <citation type="submission" date="2020-03" db="EMBL/GenBank/DDBJ databases">
        <title>WGS of actinomycetes isolated from Thailand.</title>
        <authorList>
            <person name="Thawai C."/>
        </authorList>
    </citation>
    <scope>NUCLEOTIDE SEQUENCE [LARGE SCALE GENOMIC DNA]</scope>
    <source>
        <strain evidence="2 3">HSS6-12</strain>
    </source>
</reference>
<dbReference type="InterPro" id="IPR024072">
    <property type="entry name" value="DHFR-like_dom_sf"/>
</dbReference>
<dbReference type="SUPFAM" id="SSF53597">
    <property type="entry name" value="Dihydrofolate reductase-like"/>
    <property type="match status" value="1"/>
</dbReference>
<sequence>MRKLIVIEFVTLDGVMQGLGPPDEDRDGGFEHGGWAAPYFDEVQGAAAVEGLKSTTAYLFGRRTYEKMAEFWPSRPDQNPVAAHLNVTPKYVITRTLTSLTWSNSEVLAGDPGSAVRDLKAQGDGNIALLGSGMLVQDLVANDLVDGYRLFVHPLLLGTGKRLFRETDRPRRLRLVDCTPTTTGVLMLTYEPV</sequence>
<organism evidence="2 3">
    <name type="scientific">Micromonospora thermarum</name>
    <dbReference type="NCBI Taxonomy" id="2720024"/>
    <lineage>
        <taxon>Bacteria</taxon>
        <taxon>Bacillati</taxon>
        <taxon>Actinomycetota</taxon>
        <taxon>Actinomycetes</taxon>
        <taxon>Micromonosporales</taxon>
        <taxon>Micromonosporaceae</taxon>
        <taxon>Micromonospora</taxon>
    </lineage>
</organism>
<evidence type="ECO:0000313" key="2">
    <source>
        <dbReference type="EMBL" id="NJP30685.1"/>
    </source>
</evidence>
<evidence type="ECO:0000259" key="1">
    <source>
        <dbReference type="Pfam" id="PF01872"/>
    </source>
</evidence>
<dbReference type="Proteomes" id="UP000783871">
    <property type="component" value="Unassembled WGS sequence"/>
</dbReference>
<dbReference type="InterPro" id="IPR050765">
    <property type="entry name" value="Riboflavin_Biosynth_HTPR"/>
</dbReference>
<dbReference type="Pfam" id="PF01872">
    <property type="entry name" value="RibD_C"/>
    <property type="match status" value="1"/>
</dbReference>
<proteinExistence type="predicted"/>
<dbReference type="RefSeq" id="WP_167999102.1">
    <property type="nucleotide sequence ID" value="NZ_JAATEO010000001.1"/>
</dbReference>
<gene>
    <name evidence="2" type="ORF">HCJ94_01435</name>
</gene>